<sequence length="982" mass="116027">MSNIYFNPGEENFSKLLNSNVYIDKTELILHLNNLIGTYNNAICVSCPSGFGKTYTVNMLTAYNSITDKKITIFDDKKISKTENWDKYLGKFNVIRLNMSYFFTDKSIKIGIKKIKESIFNEIKRNLSNFEFTDEKDFSDILYDIYYETNKEIVLIIDEWDYVFQNNSFDKESIEKYKNFLKTLIDNTSQALIYITGILPMLESEYKISDNYSMISPEWMAKYFGFNENEIEELWKKLFGSEMHDNTNNEKSKKIKLDDGAYESNGKTSNEKLLINNEKVIQKNEIKFNLNDIKNWYNGYQLIDNIYGKKYNIYSSYSVVKAITKKKIHNFQNESILHSVIEKNFYRLKDIIILLMNSKRIKINVTSFKNDMKIFNNKDDILTLFVHHGFLGYDSNTEEVYIPNEEVRINFENFIKSEKWGSLNIKRHIFNPDDENFDNIINSEYYVDKTELILYLNEKVNTFDRYICDSRPTGFGKTITTDMVSAYYSFSEIRTTIFNNKKISKSENQNWDKYLGKFNVIKLNMMKFFGNDENINDGLDKIKKGTIKEIKMVLPKFKFTDENEIGKIFEDIKIHTGRITVLIIDEYDYLLRNDIYNEKTKKDYLKFLNILVSDKSYLALVYMTGILPIENYSGLTELNNFNEYSMISPFGLAKYFGFLEDEVKELCTKFNIPLEQNDTYRNNNKLLNDPEKEINFNIIKNWYGGYKLMDSEKKYNVYKPLSIIKVIEDKTIDNYWDKSSSITMKPITECIEMDFFGLKEDIIRLVKENKKIKINVTSFENDMKNFKSKDEVFTILVHLGYLGYDQITDEVFIPNKEMRQGFLNITKSEVRDVIFKKLKKSKMLLENVWEENSEEVAKLIEEYHDNVKSIDYNNGICLKYTLKDAFYVADQYYNCYDKFISGKGYAVIAYVPININSNYPALIIELKYEKDAETVIKEIKKQNYNRKFSRYEDNMLLIGISYENSKHHTCIIEKFQKNSKSD</sequence>
<evidence type="ECO:0000313" key="3">
    <source>
        <dbReference type="Proteomes" id="UP000193944"/>
    </source>
</evidence>
<protein>
    <recommendedName>
        <fullName evidence="1">AAA-ATPase-like domain-containing protein</fullName>
    </recommendedName>
</protein>
<dbReference type="PANTHER" id="PTHR34825">
    <property type="entry name" value="CONSERVED PROTEIN, WITH A WEAK D-GALACTARATE DEHYDRATASE/ALTRONATE HYDROLASE DOMAIN"/>
    <property type="match status" value="1"/>
</dbReference>
<dbReference type="InterPro" id="IPR018631">
    <property type="entry name" value="AAA-ATPase-like_dom"/>
</dbReference>
<organism evidence="2 3">
    <name type="scientific">Anaeromyces robustus</name>
    <dbReference type="NCBI Taxonomy" id="1754192"/>
    <lineage>
        <taxon>Eukaryota</taxon>
        <taxon>Fungi</taxon>
        <taxon>Fungi incertae sedis</taxon>
        <taxon>Chytridiomycota</taxon>
        <taxon>Chytridiomycota incertae sedis</taxon>
        <taxon>Neocallimastigomycetes</taxon>
        <taxon>Neocallimastigales</taxon>
        <taxon>Neocallimastigaceae</taxon>
        <taxon>Anaeromyces</taxon>
    </lineage>
</organism>
<name>A0A1Y1WT46_9FUNG</name>
<dbReference type="EMBL" id="MCFG01000291">
    <property type="protein sequence ID" value="ORX76565.1"/>
    <property type="molecule type" value="Genomic_DNA"/>
</dbReference>
<comment type="caution">
    <text evidence="2">The sequence shown here is derived from an EMBL/GenBank/DDBJ whole genome shotgun (WGS) entry which is preliminary data.</text>
</comment>
<dbReference type="AlphaFoldDB" id="A0A1Y1WT46"/>
<proteinExistence type="predicted"/>
<reference evidence="2 3" key="2">
    <citation type="submission" date="2016-08" db="EMBL/GenBank/DDBJ databases">
        <title>Pervasive Adenine N6-methylation of Active Genes in Fungi.</title>
        <authorList>
            <consortium name="DOE Joint Genome Institute"/>
            <person name="Mondo S.J."/>
            <person name="Dannebaum R.O."/>
            <person name="Kuo R.C."/>
            <person name="Labutti K."/>
            <person name="Haridas S."/>
            <person name="Kuo A."/>
            <person name="Salamov A."/>
            <person name="Ahrendt S.R."/>
            <person name="Lipzen A."/>
            <person name="Sullivan W."/>
            <person name="Andreopoulos W.B."/>
            <person name="Clum A."/>
            <person name="Lindquist E."/>
            <person name="Daum C."/>
            <person name="Ramamoorthy G.K."/>
            <person name="Gryganskyi A."/>
            <person name="Culley D."/>
            <person name="Magnuson J.K."/>
            <person name="James T.Y."/>
            <person name="O'Malley M.A."/>
            <person name="Stajich J.E."/>
            <person name="Spatafora J.W."/>
            <person name="Visel A."/>
            <person name="Grigoriev I.V."/>
        </authorList>
    </citation>
    <scope>NUCLEOTIDE SEQUENCE [LARGE SCALE GENOMIC DNA]</scope>
    <source>
        <strain evidence="2 3">S4</strain>
    </source>
</reference>
<dbReference type="OrthoDB" id="2143434at2759"/>
<accession>A0A1Y1WT46</accession>
<evidence type="ECO:0000259" key="1">
    <source>
        <dbReference type="Pfam" id="PF09820"/>
    </source>
</evidence>
<dbReference type="Pfam" id="PF09820">
    <property type="entry name" value="AAA-ATPase_like"/>
    <property type="match status" value="2"/>
</dbReference>
<dbReference type="InterPro" id="IPR027417">
    <property type="entry name" value="P-loop_NTPase"/>
</dbReference>
<feature type="domain" description="AAA-ATPase-like" evidence="1">
    <location>
        <begin position="11"/>
        <end position="201"/>
    </location>
</feature>
<evidence type="ECO:0000313" key="2">
    <source>
        <dbReference type="EMBL" id="ORX76565.1"/>
    </source>
</evidence>
<feature type="domain" description="AAA-ATPase-like" evidence="1">
    <location>
        <begin position="435"/>
        <end position="630"/>
    </location>
</feature>
<keyword evidence="3" id="KW-1185">Reference proteome</keyword>
<dbReference type="Gene3D" id="3.40.50.300">
    <property type="entry name" value="P-loop containing nucleotide triphosphate hydrolases"/>
    <property type="match status" value="1"/>
</dbReference>
<dbReference type="STRING" id="1754192.A0A1Y1WT46"/>
<reference evidence="2 3" key="1">
    <citation type="submission" date="2016-08" db="EMBL/GenBank/DDBJ databases">
        <title>A Parts List for Fungal Cellulosomes Revealed by Comparative Genomics.</title>
        <authorList>
            <consortium name="DOE Joint Genome Institute"/>
            <person name="Haitjema C.H."/>
            <person name="Gilmore S.P."/>
            <person name="Henske J.K."/>
            <person name="Solomon K.V."/>
            <person name="De Groot R."/>
            <person name="Kuo A."/>
            <person name="Mondo S.J."/>
            <person name="Salamov A.A."/>
            <person name="Labutti K."/>
            <person name="Zhao Z."/>
            <person name="Chiniquy J."/>
            <person name="Barry K."/>
            <person name="Brewer H.M."/>
            <person name="Purvine S.O."/>
            <person name="Wright A.T."/>
            <person name="Boxma B."/>
            <person name="Van Alen T."/>
            <person name="Hackstein J.H."/>
            <person name="Baker S.E."/>
            <person name="Grigoriev I.V."/>
            <person name="O'Malley M.A."/>
        </authorList>
    </citation>
    <scope>NUCLEOTIDE SEQUENCE [LARGE SCALE GENOMIC DNA]</scope>
    <source>
        <strain evidence="2 3">S4</strain>
    </source>
</reference>
<gene>
    <name evidence="2" type="ORF">BCR32DRAFT_284021</name>
</gene>
<dbReference type="PANTHER" id="PTHR34825:SF1">
    <property type="entry name" value="AAA-ATPASE-LIKE DOMAIN-CONTAINING PROTEIN"/>
    <property type="match status" value="1"/>
</dbReference>
<dbReference type="Proteomes" id="UP000193944">
    <property type="component" value="Unassembled WGS sequence"/>
</dbReference>
<dbReference type="SUPFAM" id="SSF52540">
    <property type="entry name" value="P-loop containing nucleoside triphosphate hydrolases"/>
    <property type="match status" value="1"/>
</dbReference>